<dbReference type="Gene3D" id="3.40.50.720">
    <property type="entry name" value="NAD(P)-binding Rossmann-like Domain"/>
    <property type="match status" value="1"/>
</dbReference>
<proteinExistence type="inferred from homology"/>
<sequence>MSTDFDLGDRVVLVTGASGALGSGICERFQEAGATVCATDLVAPDDDDSLLDADDVDFYEADFTDEADVERVVEAVVDAHGELDALCNIAGTWRGGQPIDETDTDEFGTVFDVNLKTMFLGSKHAIPHLRESDGAIVSVSAKSSLDGGEGDGPYRAAKAGVRLLTETIAEENRGELRANAIMPKVIDTPANRDMLPDADHESWPTPAEIAEVVLFLCSDAAGVTSGAAVPVYGEA</sequence>
<dbReference type="InterPro" id="IPR036291">
    <property type="entry name" value="NAD(P)-bd_dom_sf"/>
</dbReference>
<dbReference type="PATRIC" id="fig|1227455.4.peg.1099"/>
<evidence type="ECO:0000313" key="4">
    <source>
        <dbReference type="Proteomes" id="UP000011669"/>
    </source>
</evidence>
<gene>
    <name evidence="3" type="ORF">C449_05407</name>
</gene>
<dbReference type="AlphaFoldDB" id="M0MKD8"/>
<dbReference type="Proteomes" id="UP000011669">
    <property type="component" value="Unassembled WGS sequence"/>
</dbReference>
<dbReference type="EMBL" id="AOMD01000015">
    <property type="protein sequence ID" value="EMA46116.1"/>
    <property type="molecule type" value="Genomic_DNA"/>
</dbReference>
<accession>M0MKD8</accession>
<dbReference type="PRINTS" id="PR00081">
    <property type="entry name" value="GDHRDH"/>
</dbReference>
<dbReference type="InParanoid" id="M0MKD8"/>
<evidence type="ECO:0000256" key="1">
    <source>
        <dbReference type="ARBA" id="ARBA00006484"/>
    </source>
</evidence>
<dbReference type="OrthoDB" id="24596at2157"/>
<dbReference type="SUPFAM" id="SSF51735">
    <property type="entry name" value="NAD(P)-binding Rossmann-fold domains"/>
    <property type="match status" value="1"/>
</dbReference>
<dbReference type="InterPro" id="IPR002347">
    <property type="entry name" value="SDR_fam"/>
</dbReference>
<keyword evidence="2" id="KW-0560">Oxidoreductase</keyword>
<organism evidence="3 4">
    <name type="scientific">Halococcus saccharolyticus DSM 5350</name>
    <dbReference type="NCBI Taxonomy" id="1227455"/>
    <lineage>
        <taxon>Archaea</taxon>
        <taxon>Methanobacteriati</taxon>
        <taxon>Methanobacteriota</taxon>
        <taxon>Stenosarchaea group</taxon>
        <taxon>Halobacteria</taxon>
        <taxon>Halobacteriales</taxon>
        <taxon>Halococcaceae</taxon>
        <taxon>Halococcus</taxon>
    </lineage>
</organism>
<dbReference type="PRINTS" id="PR00080">
    <property type="entry name" value="SDRFAMILY"/>
</dbReference>
<dbReference type="RefSeq" id="WP_006076938.1">
    <property type="nucleotide sequence ID" value="NZ_AOMD01000015.1"/>
</dbReference>
<name>M0MKD8_9EURY</name>
<dbReference type="GO" id="GO:0016616">
    <property type="term" value="F:oxidoreductase activity, acting on the CH-OH group of donors, NAD or NADP as acceptor"/>
    <property type="evidence" value="ECO:0007669"/>
    <property type="project" value="TreeGrafter"/>
</dbReference>
<evidence type="ECO:0000313" key="3">
    <source>
        <dbReference type="EMBL" id="EMA46116.1"/>
    </source>
</evidence>
<dbReference type="PANTHER" id="PTHR42760:SF115">
    <property type="entry name" value="3-OXOACYL-[ACYL-CARRIER-PROTEIN] REDUCTASE FABG"/>
    <property type="match status" value="1"/>
</dbReference>
<evidence type="ECO:0000256" key="2">
    <source>
        <dbReference type="ARBA" id="ARBA00023002"/>
    </source>
</evidence>
<evidence type="ECO:0008006" key="5">
    <source>
        <dbReference type="Google" id="ProtNLM"/>
    </source>
</evidence>
<dbReference type="FunFam" id="3.40.50.720:FF:000084">
    <property type="entry name" value="Short-chain dehydrogenase reductase"/>
    <property type="match status" value="1"/>
</dbReference>
<dbReference type="PANTHER" id="PTHR42760">
    <property type="entry name" value="SHORT-CHAIN DEHYDROGENASES/REDUCTASES FAMILY MEMBER"/>
    <property type="match status" value="1"/>
</dbReference>
<reference evidence="3 4" key="1">
    <citation type="journal article" date="2014" name="PLoS Genet.">
        <title>Phylogenetically driven sequencing of extremely halophilic archaea reveals strategies for static and dynamic osmo-response.</title>
        <authorList>
            <person name="Becker E.A."/>
            <person name="Seitzer P.M."/>
            <person name="Tritt A."/>
            <person name="Larsen D."/>
            <person name="Krusor M."/>
            <person name="Yao A.I."/>
            <person name="Wu D."/>
            <person name="Madern D."/>
            <person name="Eisen J.A."/>
            <person name="Darling A.E."/>
            <person name="Facciotti M.T."/>
        </authorList>
    </citation>
    <scope>NUCLEOTIDE SEQUENCE [LARGE SCALE GENOMIC DNA]</scope>
    <source>
        <strain evidence="3 4">DSM 5350</strain>
    </source>
</reference>
<comment type="caution">
    <text evidence="3">The sequence shown here is derived from an EMBL/GenBank/DDBJ whole genome shotgun (WGS) entry which is preliminary data.</text>
</comment>
<dbReference type="Pfam" id="PF13561">
    <property type="entry name" value="adh_short_C2"/>
    <property type="match status" value="1"/>
</dbReference>
<keyword evidence="4" id="KW-1185">Reference proteome</keyword>
<comment type="similarity">
    <text evidence="1">Belongs to the short-chain dehydrogenases/reductases (SDR) family.</text>
</comment>
<dbReference type="STRING" id="1227455.C449_05407"/>
<protein>
    <recommendedName>
        <fullName evidence="5">Glucose 1-dehydrogenase</fullName>
    </recommendedName>
</protein>